<evidence type="ECO:0000313" key="2">
    <source>
        <dbReference type="Proteomes" id="UP000054925"/>
    </source>
</evidence>
<proteinExistence type="predicted"/>
<dbReference type="AlphaFoldDB" id="A0A158KTS1"/>
<keyword evidence="2" id="KW-1185">Reference proteome</keyword>
<dbReference type="Proteomes" id="UP000054925">
    <property type="component" value="Unassembled WGS sequence"/>
</dbReference>
<comment type="caution">
    <text evidence="1">The sequence shown here is derived from an EMBL/GenBank/DDBJ whole genome shotgun (WGS) entry which is preliminary data.</text>
</comment>
<name>A0A158KTS1_9BURK</name>
<protein>
    <submittedName>
        <fullName evidence="1">Uncharacterized protein</fullName>
    </submittedName>
</protein>
<accession>A0A158KTS1</accession>
<reference evidence="1" key="1">
    <citation type="submission" date="2016-01" db="EMBL/GenBank/DDBJ databases">
        <authorList>
            <person name="Peeters C."/>
        </authorList>
    </citation>
    <scope>NUCLEOTIDE SEQUENCE [LARGE SCALE GENOMIC DNA]</scope>
    <source>
        <strain evidence="1">LMG 22937</strain>
    </source>
</reference>
<evidence type="ECO:0000313" key="1">
    <source>
        <dbReference type="EMBL" id="SAL84129.1"/>
    </source>
</evidence>
<dbReference type="EMBL" id="FCOL02000114">
    <property type="protein sequence ID" value="SAL84129.1"/>
    <property type="molecule type" value="Genomic_DNA"/>
</dbReference>
<organism evidence="1 2">
    <name type="scientific">Caballeronia terrestris</name>
    <dbReference type="NCBI Taxonomy" id="1226301"/>
    <lineage>
        <taxon>Bacteria</taxon>
        <taxon>Pseudomonadati</taxon>
        <taxon>Pseudomonadota</taxon>
        <taxon>Betaproteobacteria</taxon>
        <taxon>Burkholderiales</taxon>
        <taxon>Burkholderiaceae</taxon>
        <taxon>Caballeronia</taxon>
    </lineage>
</organism>
<sequence length="216" mass="24277">MLLGNTFDGWPKCGKIVDVRGVRPNSMRQRLRLSTGSLIRVVEEIPELGVIFKEAVIEPCHHSHSVLAENRRARLDDLGLLWGQGHCGSPVHALPLAIGVAVSQLNCARRPMRKRVPRIRARTTLRLYLRRRQSVDALVGAHRVCHIQGPGVPIVEVNDPRLGLATIARYRRGAEDIHSVRRCYDPMWQHLDALRSEAGRVFLAKQAQVSFGPSRF</sequence>
<gene>
    <name evidence="1" type="ORF">AWB67_06598</name>
</gene>